<dbReference type="Proteomes" id="UP000184532">
    <property type="component" value="Unassembled WGS sequence"/>
</dbReference>
<gene>
    <name evidence="1" type="ORF">SAMN04488116_0407</name>
</gene>
<dbReference type="PANTHER" id="PTHR38471">
    <property type="entry name" value="FOUR HELIX BUNDLE PROTEIN"/>
    <property type="match status" value="1"/>
</dbReference>
<reference evidence="2" key="1">
    <citation type="submission" date="2016-11" db="EMBL/GenBank/DDBJ databases">
        <authorList>
            <person name="Varghese N."/>
            <person name="Submissions S."/>
        </authorList>
    </citation>
    <scope>NUCLEOTIDE SEQUENCE [LARGE SCALE GENOMIC DNA]</scope>
    <source>
        <strain evidence="2">DSM 22638</strain>
    </source>
</reference>
<dbReference type="STRING" id="570519.SAMN04488116_0407"/>
<dbReference type="RefSeq" id="WP_073176233.1">
    <property type="nucleotide sequence ID" value="NZ_FQWL01000001.1"/>
</dbReference>
<dbReference type="InterPro" id="IPR012657">
    <property type="entry name" value="23S_rRNA-intervening_sequence"/>
</dbReference>
<evidence type="ECO:0000313" key="2">
    <source>
        <dbReference type="Proteomes" id="UP000184532"/>
    </source>
</evidence>
<evidence type="ECO:0000313" key="1">
    <source>
        <dbReference type="EMBL" id="SHG22827.1"/>
    </source>
</evidence>
<dbReference type="AlphaFoldDB" id="A0A1M5I3W2"/>
<dbReference type="OrthoDB" id="9811959at2"/>
<dbReference type="Pfam" id="PF05635">
    <property type="entry name" value="23S_rRNA_IVP"/>
    <property type="match status" value="1"/>
</dbReference>
<protein>
    <submittedName>
        <fullName evidence="1">Four helix bundle protein</fullName>
    </submittedName>
</protein>
<dbReference type="InterPro" id="IPR036583">
    <property type="entry name" value="23S_rRNA_IVS_sf"/>
</dbReference>
<dbReference type="CDD" id="cd16377">
    <property type="entry name" value="23S_rRNA_IVP_like"/>
    <property type="match status" value="1"/>
</dbReference>
<dbReference type="SUPFAM" id="SSF158446">
    <property type="entry name" value="IVS-encoded protein-like"/>
    <property type="match status" value="1"/>
</dbReference>
<keyword evidence="2" id="KW-1185">Reference proteome</keyword>
<dbReference type="NCBIfam" id="TIGR02436">
    <property type="entry name" value="four helix bundle protein"/>
    <property type="match status" value="1"/>
</dbReference>
<dbReference type="EMBL" id="FQWL01000001">
    <property type="protein sequence ID" value="SHG22827.1"/>
    <property type="molecule type" value="Genomic_DNA"/>
</dbReference>
<sequence length="121" mass="14163">MGRHNFKKLKIWEEGMKIVDETYNFIRNFPDLEKYNLTSQLIRCAVSIPSNIAEGTSKSSEKHLNNYLETSLGSTFEWETQLIIAYRRKYIGENKFLHLSNKIEQLQKMISGFQNGLNKKS</sequence>
<accession>A0A1M5I3W2</accession>
<proteinExistence type="predicted"/>
<organism evidence="1 2">
    <name type="scientific">Flagellimonas flava</name>
    <dbReference type="NCBI Taxonomy" id="570519"/>
    <lineage>
        <taxon>Bacteria</taxon>
        <taxon>Pseudomonadati</taxon>
        <taxon>Bacteroidota</taxon>
        <taxon>Flavobacteriia</taxon>
        <taxon>Flavobacteriales</taxon>
        <taxon>Flavobacteriaceae</taxon>
        <taxon>Flagellimonas</taxon>
    </lineage>
</organism>
<dbReference type="PANTHER" id="PTHR38471:SF2">
    <property type="entry name" value="FOUR HELIX BUNDLE PROTEIN"/>
    <property type="match status" value="1"/>
</dbReference>
<dbReference type="Gene3D" id="1.20.1440.60">
    <property type="entry name" value="23S rRNA-intervening sequence"/>
    <property type="match status" value="1"/>
</dbReference>
<name>A0A1M5I3W2_9FLAO</name>